<dbReference type="InterPro" id="IPR016181">
    <property type="entry name" value="Acyl_CoA_acyltransferase"/>
</dbReference>
<feature type="region of interest" description="Disordered" evidence="1">
    <location>
        <begin position="314"/>
        <end position="347"/>
    </location>
</feature>
<comment type="caution">
    <text evidence="3">The sequence shown here is derived from an EMBL/GenBank/DDBJ whole genome shotgun (WGS) entry which is preliminary data.</text>
</comment>
<protein>
    <submittedName>
        <fullName evidence="3">Conserved protein</fullName>
    </submittedName>
</protein>
<organism evidence="3 4">
    <name type="scientific">Tepidicaulis marinus</name>
    <dbReference type="NCBI Taxonomy" id="1333998"/>
    <lineage>
        <taxon>Bacteria</taxon>
        <taxon>Pseudomonadati</taxon>
        <taxon>Pseudomonadota</taxon>
        <taxon>Alphaproteobacteria</taxon>
        <taxon>Hyphomicrobiales</taxon>
        <taxon>Parvibaculaceae</taxon>
        <taxon>Tepidicaulis</taxon>
    </lineage>
</organism>
<dbReference type="SUPFAM" id="SSF55729">
    <property type="entry name" value="Acyl-CoA N-acyltransferases (Nat)"/>
    <property type="match status" value="1"/>
</dbReference>
<evidence type="ECO:0000259" key="2">
    <source>
        <dbReference type="PROSITE" id="PS51186"/>
    </source>
</evidence>
<dbReference type="eggNOG" id="COG1247">
    <property type="taxonomic scope" value="Bacteria"/>
</dbReference>
<reference evidence="3 4" key="1">
    <citation type="submission" date="2014-07" db="EMBL/GenBank/DDBJ databases">
        <title>Tepidicaulis marinum gen. nov., sp. nov., a novel marine bacterium denitrifying nitrate to nitrous oxide strictly under microaerobic conditions.</title>
        <authorList>
            <person name="Takeuchi M."/>
            <person name="Yamagishi T."/>
            <person name="Kamagata Y."/>
            <person name="Oshima K."/>
            <person name="Hattori M."/>
            <person name="Katayama T."/>
            <person name="Hanada S."/>
            <person name="Tamaki H."/>
            <person name="Marumo K."/>
            <person name="Maeda H."/>
            <person name="Nedachi M."/>
            <person name="Iwasaki W."/>
            <person name="Suwa Y."/>
            <person name="Sakata S."/>
        </authorList>
    </citation>
    <scope>NUCLEOTIDE SEQUENCE [LARGE SCALE GENOMIC DNA]</scope>
    <source>
        <strain evidence="3 4">MA2</strain>
    </source>
</reference>
<dbReference type="Gene3D" id="3.40.630.30">
    <property type="match status" value="1"/>
</dbReference>
<dbReference type="AlphaFoldDB" id="A0A081B9Q3"/>
<dbReference type="InterPro" id="IPR000182">
    <property type="entry name" value="GNAT_dom"/>
</dbReference>
<dbReference type="Proteomes" id="UP000028702">
    <property type="component" value="Unassembled WGS sequence"/>
</dbReference>
<accession>A0A081B9Q3</accession>
<dbReference type="RefSeq" id="WP_045444624.1">
    <property type="nucleotide sequence ID" value="NZ_BBIO01000005.1"/>
</dbReference>
<dbReference type="EMBL" id="BBIO01000005">
    <property type="protein sequence ID" value="GAK44771.1"/>
    <property type="molecule type" value="Genomic_DNA"/>
</dbReference>
<sequence length="347" mass="38724">MSALTIRFAEPGDRDRIMLFWHEHWIAGHIMSRDTELFSWQYQDGNKLNIVIAEKGDELLGFLGFIPDSRFDTDTRPEEQVIALAGWRTKDGAPPALGTALLAHLRKNVPHGALVTLGLNADVARLYERLGFKTGLMDHWVLPNWQMSAYRLLKLPAGVHLPAATGNKILRCLSENDFPLYASGRKSGFYISARYAQHPRYEYRIYGVEQDGVPEGLIVLRIAEAENAKAFRLVDMSGPQTLFAGIAPALQELMHSEGVEYADFFCHGVEAEYMNATGFMDVAATGATVPNHFEPFVPDNRPIPYAILNPKNIPPTLCKGDGDQDRPNLNDPSSPSRMELATHEHLN</sequence>
<dbReference type="STRING" id="1333998.M2A_1270"/>
<keyword evidence="4" id="KW-1185">Reference proteome</keyword>
<dbReference type="PROSITE" id="PS51186">
    <property type="entry name" value="GNAT"/>
    <property type="match status" value="1"/>
</dbReference>
<dbReference type="GO" id="GO:0016747">
    <property type="term" value="F:acyltransferase activity, transferring groups other than amino-acyl groups"/>
    <property type="evidence" value="ECO:0007669"/>
    <property type="project" value="InterPro"/>
</dbReference>
<evidence type="ECO:0000313" key="4">
    <source>
        <dbReference type="Proteomes" id="UP000028702"/>
    </source>
</evidence>
<proteinExistence type="predicted"/>
<name>A0A081B9Q3_9HYPH</name>
<evidence type="ECO:0000256" key="1">
    <source>
        <dbReference type="SAM" id="MobiDB-lite"/>
    </source>
</evidence>
<gene>
    <name evidence="3" type="ORF">M2A_1270</name>
</gene>
<feature type="domain" description="N-acetyltransferase" evidence="2">
    <location>
        <begin position="4"/>
        <end position="157"/>
    </location>
</feature>
<evidence type="ECO:0000313" key="3">
    <source>
        <dbReference type="EMBL" id="GAK44771.1"/>
    </source>
</evidence>